<sequence>MNSQYLSHLKCNYEFKREELKSKHKIDLSVMKKNNASLSEIKKLKENQKLECVNLKSCFDQSKKQKPRLEENWIPLGTRRSQLEQKLEIQEKRVNMPILRNQCQLKSVENNIKFQNQRREKIQAAIRLNNQIKKKIRRFSFGIPKTIKKNNVARKILTGDDSKKKDQ</sequence>
<dbReference type="EMBL" id="CAJNOC010001124">
    <property type="protein sequence ID" value="CAF0837399.1"/>
    <property type="molecule type" value="Genomic_DNA"/>
</dbReference>
<evidence type="ECO:0000313" key="2">
    <source>
        <dbReference type="Proteomes" id="UP000663879"/>
    </source>
</evidence>
<keyword evidence="2" id="KW-1185">Reference proteome</keyword>
<accession>A0A813V6J1</accession>
<organism evidence="1 2">
    <name type="scientific">Brachionus calyciflorus</name>
    <dbReference type="NCBI Taxonomy" id="104777"/>
    <lineage>
        <taxon>Eukaryota</taxon>
        <taxon>Metazoa</taxon>
        <taxon>Spiralia</taxon>
        <taxon>Gnathifera</taxon>
        <taxon>Rotifera</taxon>
        <taxon>Eurotatoria</taxon>
        <taxon>Monogononta</taxon>
        <taxon>Pseudotrocha</taxon>
        <taxon>Ploima</taxon>
        <taxon>Brachionidae</taxon>
        <taxon>Brachionus</taxon>
    </lineage>
</organism>
<comment type="caution">
    <text evidence="1">The sequence shown here is derived from an EMBL/GenBank/DDBJ whole genome shotgun (WGS) entry which is preliminary data.</text>
</comment>
<gene>
    <name evidence="1" type="ORF">OXX778_LOCUS8271</name>
</gene>
<reference evidence="1" key="1">
    <citation type="submission" date="2021-02" db="EMBL/GenBank/DDBJ databases">
        <authorList>
            <person name="Nowell W R."/>
        </authorList>
    </citation>
    <scope>NUCLEOTIDE SEQUENCE</scope>
    <source>
        <strain evidence="1">Ploen Becks lab</strain>
    </source>
</reference>
<evidence type="ECO:0000313" key="1">
    <source>
        <dbReference type="EMBL" id="CAF0837399.1"/>
    </source>
</evidence>
<proteinExistence type="predicted"/>
<dbReference type="Proteomes" id="UP000663879">
    <property type="component" value="Unassembled WGS sequence"/>
</dbReference>
<name>A0A813V6J1_9BILA</name>
<dbReference type="AlphaFoldDB" id="A0A813V6J1"/>
<protein>
    <submittedName>
        <fullName evidence="1">Uncharacterized protein</fullName>
    </submittedName>
</protein>